<keyword evidence="3" id="KW-1185">Reference proteome</keyword>
<gene>
    <name evidence="2" type="ORF">IPOD504_LOCUS10808</name>
</gene>
<evidence type="ECO:0000256" key="1">
    <source>
        <dbReference type="SAM" id="MobiDB-lite"/>
    </source>
</evidence>
<sequence>MQPNGLFERPMRTADCGQIAKGTYNTTESLLYWARDTIAALIAPEGIPSKSGRGSSISRQKRLQKAPGGFLFDGIRPRGPGFGPEVPSNEPNRQKCA</sequence>
<accession>A0ABN8IJM7</accession>
<protein>
    <submittedName>
        <fullName evidence="2">Uncharacterized protein</fullName>
    </submittedName>
</protein>
<feature type="region of interest" description="Disordered" evidence="1">
    <location>
        <begin position="46"/>
        <end position="97"/>
    </location>
</feature>
<name>A0ABN8IJM7_9NEOP</name>
<reference evidence="2" key="1">
    <citation type="submission" date="2022-03" db="EMBL/GenBank/DDBJ databases">
        <authorList>
            <person name="Martin H S."/>
        </authorList>
    </citation>
    <scope>NUCLEOTIDE SEQUENCE</scope>
</reference>
<evidence type="ECO:0000313" key="3">
    <source>
        <dbReference type="Proteomes" id="UP000837857"/>
    </source>
</evidence>
<organism evidence="2 3">
    <name type="scientific">Iphiclides podalirius</name>
    <name type="common">scarce swallowtail</name>
    <dbReference type="NCBI Taxonomy" id="110791"/>
    <lineage>
        <taxon>Eukaryota</taxon>
        <taxon>Metazoa</taxon>
        <taxon>Ecdysozoa</taxon>
        <taxon>Arthropoda</taxon>
        <taxon>Hexapoda</taxon>
        <taxon>Insecta</taxon>
        <taxon>Pterygota</taxon>
        <taxon>Neoptera</taxon>
        <taxon>Endopterygota</taxon>
        <taxon>Lepidoptera</taxon>
        <taxon>Glossata</taxon>
        <taxon>Ditrysia</taxon>
        <taxon>Papilionoidea</taxon>
        <taxon>Papilionidae</taxon>
        <taxon>Papilioninae</taxon>
        <taxon>Iphiclides</taxon>
    </lineage>
</organism>
<feature type="non-terminal residue" evidence="2">
    <location>
        <position position="1"/>
    </location>
</feature>
<dbReference type="EMBL" id="OW152838">
    <property type="protein sequence ID" value="CAH2059298.1"/>
    <property type="molecule type" value="Genomic_DNA"/>
</dbReference>
<evidence type="ECO:0000313" key="2">
    <source>
        <dbReference type="EMBL" id="CAH2059298.1"/>
    </source>
</evidence>
<proteinExistence type="predicted"/>
<dbReference type="Proteomes" id="UP000837857">
    <property type="component" value="Chromosome 26"/>
</dbReference>